<keyword evidence="1" id="KW-0732">Signal</keyword>
<sequence>MFILGVLLLAVASVDASIPEANKMMKCYTGNRFWDFVDYGCYCGRGGGGKVFDGIDQRAWRITPAMYNGAVG</sequence>
<dbReference type="Gene3D" id="1.20.90.10">
    <property type="entry name" value="Phospholipase A2 domain"/>
    <property type="match status" value="1"/>
</dbReference>
<organism evidence="2 3">
    <name type="scientific">Gnathostoma spinigerum</name>
    <dbReference type="NCBI Taxonomy" id="75299"/>
    <lineage>
        <taxon>Eukaryota</taxon>
        <taxon>Metazoa</taxon>
        <taxon>Ecdysozoa</taxon>
        <taxon>Nematoda</taxon>
        <taxon>Chromadorea</taxon>
        <taxon>Rhabditida</taxon>
        <taxon>Spirurina</taxon>
        <taxon>Gnathostomatomorpha</taxon>
        <taxon>Gnathostomatoidea</taxon>
        <taxon>Gnathostomatidae</taxon>
        <taxon>Gnathostoma</taxon>
    </lineage>
</organism>
<keyword evidence="3" id="KW-1185">Reference proteome</keyword>
<accession>A0ABD6EYG4</accession>
<dbReference type="SUPFAM" id="SSF48619">
    <property type="entry name" value="Phospholipase A2, PLA2"/>
    <property type="match status" value="1"/>
</dbReference>
<dbReference type="AlphaFoldDB" id="A0ABD6EYG4"/>
<feature type="signal peptide" evidence="1">
    <location>
        <begin position="1"/>
        <end position="16"/>
    </location>
</feature>
<proteinExistence type="predicted"/>
<evidence type="ECO:0000313" key="3">
    <source>
        <dbReference type="Proteomes" id="UP001608902"/>
    </source>
</evidence>
<gene>
    <name evidence="2" type="ORF">AB6A40_011507</name>
</gene>
<reference evidence="2 3" key="1">
    <citation type="submission" date="2024-08" db="EMBL/GenBank/DDBJ databases">
        <title>Gnathostoma spinigerum genome.</title>
        <authorList>
            <person name="Gonzalez-Bertolin B."/>
            <person name="Monzon S."/>
            <person name="Zaballos A."/>
            <person name="Jimenez P."/>
            <person name="Dekumyoy P."/>
            <person name="Varona S."/>
            <person name="Cuesta I."/>
            <person name="Sumanam S."/>
            <person name="Adisakwattana P."/>
            <person name="Gasser R.B."/>
            <person name="Hernandez-Gonzalez A."/>
            <person name="Young N.D."/>
            <person name="Perteguer M.J."/>
        </authorList>
    </citation>
    <scope>NUCLEOTIDE SEQUENCE [LARGE SCALE GENOMIC DNA]</scope>
    <source>
        <strain evidence="2">AL3</strain>
        <tissue evidence="2">Liver</tissue>
    </source>
</reference>
<name>A0ABD6EYG4_9BILA</name>
<dbReference type="InterPro" id="IPR036444">
    <property type="entry name" value="PLipase_A2_dom_sf"/>
</dbReference>
<evidence type="ECO:0000313" key="2">
    <source>
        <dbReference type="EMBL" id="MFH4984798.1"/>
    </source>
</evidence>
<evidence type="ECO:0008006" key="4">
    <source>
        <dbReference type="Google" id="ProtNLM"/>
    </source>
</evidence>
<dbReference type="Proteomes" id="UP001608902">
    <property type="component" value="Unassembled WGS sequence"/>
</dbReference>
<feature type="chain" id="PRO_5044742046" description="Phospholipase A(2)" evidence="1">
    <location>
        <begin position="17"/>
        <end position="72"/>
    </location>
</feature>
<dbReference type="EMBL" id="JBGFUD010021368">
    <property type="protein sequence ID" value="MFH4984798.1"/>
    <property type="molecule type" value="Genomic_DNA"/>
</dbReference>
<protein>
    <recommendedName>
        <fullName evidence="4">Phospholipase A(2)</fullName>
    </recommendedName>
</protein>
<comment type="caution">
    <text evidence="2">The sequence shown here is derived from an EMBL/GenBank/DDBJ whole genome shotgun (WGS) entry which is preliminary data.</text>
</comment>
<evidence type="ECO:0000256" key="1">
    <source>
        <dbReference type="SAM" id="SignalP"/>
    </source>
</evidence>